<feature type="transmembrane region" description="Helical" evidence="2">
    <location>
        <begin position="99"/>
        <end position="123"/>
    </location>
</feature>
<evidence type="ECO:0000313" key="4">
    <source>
        <dbReference type="Proteomes" id="UP000076079"/>
    </source>
</evidence>
<dbReference type="RefSeq" id="WP_110172123.1">
    <property type="nucleotide sequence ID" value="NZ_CP015136.1"/>
</dbReference>
<dbReference type="Proteomes" id="UP000076079">
    <property type="component" value="Chromosome"/>
</dbReference>
<evidence type="ECO:0000256" key="1">
    <source>
        <dbReference type="SAM" id="MobiDB-lite"/>
    </source>
</evidence>
<reference evidence="3 4" key="1">
    <citation type="journal article" date="2016" name="Genome Announc.">
        <title>First Complete Genome Sequence of a Subdivision 6 Acidobacterium Strain.</title>
        <authorList>
            <person name="Huang S."/>
            <person name="Vieira S."/>
            <person name="Bunk B."/>
            <person name="Riedel T."/>
            <person name="Sproer C."/>
            <person name="Overmann J."/>
        </authorList>
    </citation>
    <scope>NUCLEOTIDE SEQUENCE [LARGE SCALE GENOMIC DNA]</scope>
    <source>
        <strain evidence="4">DSM 100886 HEG_-6_39</strain>
    </source>
</reference>
<sequence length="145" mass="14623">MSVRPSLGEGGSQAPAQPKSDAPPPAPPTPRDATKDNPATQPAMPSGPPAGTGILRAPGVPPQQVPLMSIQKDAPAGTRVEVGPITPAKGVADVLMGSIGIVFIAVLASVMLGAVLGGVLVLVKHRLGWGGPEKDAEQHISLTER</sequence>
<dbReference type="EMBL" id="CP015136">
    <property type="protein sequence ID" value="AMY10487.1"/>
    <property type="molecule type" value="Genomic_DNA"/>
</dbReference>
<feature type="compositionally biased region" description="Pro residues" evidence="1">
    <location>
        <begin position="21"/>
        <end position="30"/>
    </location>
</feature>
<protein>
    <submittedName>
        <fullName evidence="3">Uncharacterized protein</fullName>
    </submittedName>
</protein>
<dbReference type="AlphaFoldDB" id="A0A143PP66"/>
<name>A0A143PP66_LUTPR</name>
<keyword evidence="2" id="KW-1133">Transmembrane helix</keyword>
<keyword evidence="4" id="KW-1185">Reference proteome</keyword>
<gene>
    <name evidence="3" type="ORF">LuPra_03720</name>
</gene>
<proteinExistence type="predicted"/>
<dbReference type="KEGG" id="abac:LuPra_03720"/>
<evidence type="ECO:0000256" key="2">
    <source>
        <dbReference type="SAM" id="Phobius"/>
    </source>
</evidence>
<accession>A0A143PP66</accession>
<keyword evidence="2" id="KW-0472">Membrane</keyword>
<dbReference type="STRING" id="1855912.LuPra_03720"/>
<organism evidence="3 4">
    <name type="scientific">Luteitalea pratensis</name>
    <dbReference type="NCBI Taxonomy" id="1855912"/>
    <lineage>
        <taxon>Bacteria</taxon>
        <taxon>Pseudomonadati</taxon>
        <taxon>Acidobacteriota</taxon>
        <taxon>Vicinamibacteria</taxon>
        <taxon>Vicinamibacterales</taxon>
        <taxon>Vicinamibacteraceae</taxon>
        <taxon>Luteitalea</taxon>
    </lineage>
</organism>
<reference evidence="4" key="2">
    <citation type="submission" date="2016-04" db="EMBL/GenBank/DDBJ databases">
        <title>First Complete Genome Sequence of a Subdivision 6 Acidobacterium.</title>
        <authorList>
            <person name="Huang S."/>
            <person name="Vieira S."/>
            <person name="Bunk B."/>
            <person name="Riedel T."/>
            <person name="Sproeer C."/>
            <person name="Overmann J."/>
        </authorList>
    </citation>
    <scope>NUCLEOTIDE SEQUENCE [LARGE SCALE GENOMIC DNA]</scope>
    <source>
        <strain evidence="4">DSM 100886 HEG_-6_39</strain>
    </source>
</reference>
<evidence type="ECO:0000313" key="3">
    <source>
        <dbReference type="EMBL" id="AMY10487.1"/>
    </source>
</evidence>
<keyword evidence="2" id="KW-0812">Transmembrane</keyword>
<feature type="region of interest" description="Disordered" evidence="1">
    <location>
        <begin position="1"/>
        <end position="65"/>
    </location>
</feature>